<organism evidence="1 2">
    <name type="scientific">Zalaria obscura</name>
    <dbReference type="NCBI Taxonomy" id="2024903"/>
    <lineage>
        <taxon>Eukaryota</taxon>
        <taxon>Fungi</taxon>
        <taxon>Dikarya</taxon>
        <taxon>Ascomycota</taxon>
        <taxon>Pezizomycotina</taxon>
        <taxon>Dothideomycetes</taxon>
        <taxon>Dothideomycetidae</taxon>
        <taxon>Dothideales</taxon>
        <taxon>Zalariaceae</taxon>
        <taxon>Zalaria</taxon>
    </lineage>
</organism>
<proteinExistence type="predicted"/>
<gene>
    <name evidence="1" type="ORF">M8818_006738</name>
</gene>
<evidence type="ECO:0000313" key="2">
    <source>
        <dbReference type="Proteomes" id="UP001320706"/>
    </source>
</evidence>
<dbReference type="EMBL" id="JAMKPW020000041">
    <property type="protein sequence ID" value="KAK8196573.1"/>
    <property type="molecule type" value="Genomic_DNA"/>
</dbReference>
<dbReference type="Proteomes" id="UP001320706">
    <property type="component" value="Unassembled WGS sequence"/>
</dbReference>
<accession>A0ACC3S5F7</accession>
<name>A0ACC3S5F7_9PEZI</name>
<evidence type="ECO:0000313" key="1">
    <source>
        <dbReference type="EMBL" id="KAK8196573.1"/>
    </source>
</evidence>
<comment type="caution">
    <text evidence="1">The sequence shown here is derived from an EMBL/GenBank/DDBJ whole genome shotgun (WGS) entry which is preliminary data.</text>
</comment>
<protein>
    <submittedName>
        <fullName evidence="1">Uncharacterized protein</fullName>
    </submittedName>
</protein>
<reference evidence="1" key="1">
    <citation type="submission" date="2024-02" db="EMBL/GenBank/DDBJ databases">
        <title>Metagenome Assembled Genome of Zalaria obscura JY119.</title>
        <authorList>
            <person name="Vighnesh L."/>
            <person name="Jagadeeshwari U."/>
            <person name="Venkata Ramana C."/>
            <person name="Sasikala C."/>
        </authorList>
    </citation>
    <scope>NUCLEOTIDE SEQUENCE</scope>
    <source>
        <strain evidence="1">JY119</strain>
    </source>
</reference>
<keyword evidence="2" id="KW-1185">Reference proteome</keyword>
<sequence length="820" mass="89542">MPRERVAEKPICNSVECVAWGRTGMSGPVGACVLLYQRNAEECFCSSANRSAAHLLTPRHTRPQLPVVAACTYQRAPTRQKCDINSALVVPRSVSMSSLAGSPQQDANGLKRKSEEGSAQPRAKRNRYISIACEYKQMAAHIASLQEQVDSLYANLSSLRHEMAVNQTPIDPSLQQQSYAAPRPSLSGPQASPGALQSPVLQRARSLSSRNHPGFRGPTSDAFQFDVAKSSLQTMGITGSGHLEEGATTENPTPVGSPPPQDTPLHASKDPIWHIPRDEAVRLIRVYEDEMHEMYPVVPIPRLIAHATQLYTFMESAQRTGLMQRGLPGADAINDEDTTILKLVLAIALVLEGAGISEMGARLFECVQPGIDALLLGSEAGLKGIQVLALAATYEFHRDNEGTAWRVIGLTVRLAIEFGLHRRKTYEKLKEEDQNQAMLVFWAIYNLDRRWSFGTGMPFALQDSDIDPDLPKPGEQNPYLQAMVDYGLIGSKVWATVGAEANNGVPSTISKEDIPYLDYQVIQWHRGVPEHLRFNHPSRNAPETGHVSRGLARLRVVLYLRANAMRIHIYRPVLHSATSIMRNQSQAQTVVDIAKDTIRVLTHINQTSDMYSTSQVMFNAFLMSALAVLFLAVSHTPALFAEQVREEFYMALELIRGFSRGSWVSKKLWKTIRVLKEVGPKLGLIVRQPVAEESKGTDDPSRSAAVAMAGLAGHNMDEMALYRTNSGPHGLQHQWSIASNGGSSTSPENMANDLTTLFEAAGAFGQNGAGGAGAANGFVGINGTSSANGPYNIGTPGMGEGDIMGFGNEEELNRIMRDLF</sequence>